<dbReference type="STRING" id="1034346.GCA_000313565_03403"/>
<dbReference type="Proteomes" id="UP000247612">
    <property type="component" value="Unassembled WGS sequence"/>
</dbReference>
<dbReference type="InterPro" id="IPR018060">
    <property type="entry name" value="HTH_AraC"/>
</dbReference>
<evidence type="ECO:0000256" key="2">
    <source>
        <dbReference type="ARBA" id="ARBA00023125"/>
    </source>
</evidence>
<evidence type="ECO:0000256" key="1">
    <source>
        <dbReference type="ARBA" id="ARBA00023015"/>
    </source>
</evidence>
<evidence type="ECO:0000256" key="3">
    <source>
        <dbReference type="ARBA" id="ARBA00023163"/>
    </source>
</evidence>
<dbReference type="GO" id="GO:0043565">
    <property type="term" value="F:sequence-specific DNA binding"/>
    <property type="evidence" value="ECO:0007669"/>
    <property type="project" value="InterPro"/>
</dbReference>
<organism evidence="5 6">
    <name type="scientific">Dielma fastidiosa</name>
    <dbReference type="NCBI Taxonomy" id="1034346"/>
    <lineage>
        <taxon>Bacteria</taxon>
        <taxon>Bacillati</taxon>
        <taxon>Bacillota</taxon>
        <taxon>Erysipelotrichia</taxon>
        <taxon>Erysipelotrichales</taxon>
        <taxon>Erysipelotrichaceae</taxon>
        <taxon>Dielma</taxon>
    </lineage>
</organism>
<dbReference type="RefSeq" id="WP_022939682.1">
    <property type="nucleotide sequence ID" value="NZ_CABKRQ010000011.1"/>
</dbReference>
<keyword evidence="1" id="KW-0805">Transcription regulation</keyword>
<sequence length="409" mass="48379">MDNFKQQQIETCKRYIINESLFGQQYDQLLEMMQEMNVELKIDFNNCYLILAGIEKRFYNSKLNLNRENYLDIFAAVKYLLVSLEQTYEFEKEMSAVNYDSSKLIAVMITPKTSKELPIPIIADQIQKKLQQQFIEARQVKHPYLSSITLYSEPIVSYAHFQSAFKQLRNSHRLAFYKMRPCSMQASMFIKDRQNVKLIDLIPMVQKLQQNLLDGKLENMRFIVHEIMLSLKRSMDVILTYDIISELKKMLLILNLQFRLDFEERINEVLRLEQYCAIEEFEASLFNLLLTFCQFKTEHKAAISPLIINTIQYVNRHYQESISLYEIADAMNVSASYLSRVFNAEMGVSLPYFINELRIRKAKHLLCETNLKIGEIALQCGMQNVQYFCMKFKQLTAMRPQEYRQINQK</sequence>
<dbReference type="GO" id="GO:0003700">
    <property type="term" value="F:DNA-binding transcription factor activity"/>
    <property type="evidence" value="ECO:0007669"/>
    <property type="project" value="InterPro"/>
</dbReference>
<keyword evidence="3" id="KW-0804">Transcription</keyword>
<evidence type="ECO:0000313" key="6">
    <source>
        <dbReference type="Proteomes" id="UP000247612"/>
    </source>
</evidence>
<evidence type="ECO:0000313" key="5">
    <source>
        <dbReference type="EMBL" id="PXX76898.1"/>
    </source>
</evidence>
<accession>A0A318KJV5</accession>
<feature type="domain" description="HTH araC/xylS-type" evidence="4">
    <location>
        <begin position="308"/>
        <end position="406"/>
    </location>
</feature>
<dbReference type="Pfam" id="PF12833">
    <property type="entry name" value="HTH_18"/>
    <property type="match status" value="1"/>
</dbReference>
<dbReference type="PANTHER" id="PTHR43280">
    <property type="entry name" value="ARAC-FAMILY TRANSCRIPTIONAL REGULATOR"/>
    <property type="match status" value="1"/>
</dbReference>
<dbReference type="PANTHER" id="PTHR43280:SF28">
    <property type="entry name" value="HTH-TYPE TRANSCRIPTIONAL ACTIVATOR RHAS"/>
    <property type="match status" value="1"/>
</dbReference>
<gene>
    <name evidence="5" type="ORF">DES51_11393</name>
</gene>
<dbReference type="EMBL" id="QJKH01000013">
    <property type="protein sequence ID" value="PXX76898.1"/>
    <property type="molecule type" value="Genomic_DNA"/>
</dbReference>
<keyword evidence="6" id="KW-1185">Reference proteome</keyword>
<protein>
    <submittedName>
        <fullName evidence="5">Helix-turn-helix protein</fullName>
    </submittedName>
</protein>
<dbReference type="PROSITE" id="PS01124">
    <property type="entry name" value="HTH_ARAC_FAMILY_2"/>
    <property type="match status" value="1"/>
</dbReference>
<dbReference type="Gene3D" id="1.10.10.60">
    <property type="entry name" value="Homeodomain-like"/>
    <property type="match status" value="2"/>
</dbReference>
<dbReference type="OrthoDB" id="9816335at2"/>
<reference evidence="5 6" key="1">
    <citation type="submission" date="2018-05" db="EMBL/GenBank/DDBJ databases">
        <title>Genomic Encyclopedia of Type Strains, Phase IV (KMG-IV): sequencing the most valuable type-strain genomes for metagenomic binning, comparative biology and taxonomic classification.</title>
        <authorList>
            <person name="Goeker M."/>
        </authorList>
    </citation>
    <scope>NUCLEOTIDE SEQUENCE [LARGE SCALE GENOMIC DNA]</scope>
    <source>
        <strain evidence="5 6">JC118</strain>
    </source>
</reference>
<keyword evidence="2" id="KW-0238">DNA-binding</keyword>
<dbReference type="SMART" id="SM00342">
    <property type="entry name" value="HTH_ARAC"/>
    <property type="match status" value="1"/>
</dbReference>
<name>A0A318KJV5_9FIRM</name>
<dbReference type="SUPFAM" id="SSF46689">
    <property type="entry name" value="Homeodomain-like"/>
    <property type="match status" value="2"/>
</dbReference>
<dbReference type="InterPro" id="IPR009057">
    <property type="entry name" value="Homeodomain-like_sf"/>
</dbReference>
<dbReference type="AlphaFoldDB" id="A0A318KJV5"/>
<evidence type="ECO:0000259" key="4">
    <source>
        <dbReference type="PROSITE" id="PS01124"/>
    </source>
</evidence>
<proteinExistence type="predicted"/>
<comment type="caution">
    <text evidence="5">The sequence shown here is derived from an EMBL/GenBank/DDBJ whole genome shotgun (WGS) entry which is preliminary data.</text>
</comment>